<dbReference type="AlphaFoldDB" id="A0A926NQZ5"/>
<dbReference type="PROSITE" id="PS50110">
    <property type="entry name" value="RESPONSE_REGULATORY"/>
    <property type="match status" value="1"/>
</dbReference>
<evidence type="ECO:0000256" key="1">
    <source>
        <dbReference type="PROSITE-ProRule" id="PRU00169"/>
    </source>
</evidence>
<dbReference type="SUPFAM" id="SSF52172">
    <property type="entry name" value="CheY-like"/>
    <property type="match status" value="1"/>
</dbReference>
<protein>
    <submittedName>
        <fullName evidence="4">Response regulator transcription factor</fullName>
    </submittedName>
</protein>
<dbReference type="RefSeq" id="WP_191163146.1">
    <property type="nucleotide sequence ID" value="NZ_JACWMX010000003.1"/>
</dbReference>
<dbReference type="GO" id="GO:0003677">
    <property type="term" value="F:DNA binding"/>
    <property type="evidence" value="ECO:0007669"/>
    <property type="project" value="InterPro"/>
</dbReference>
<dbReference type="PANTHER" id="PTHR37299:SF1">
    <property type="entry name" value="STAGE 0 SPORULATION PROTEIN A HOMOLOG"/>
    <property type="match status" value="1"/>
</dbReference>
<dbReference type="SMART" id="SM00448">
    <property type="entry name" value="REC"/>
    <property type="match status" value="1"/>
</dbReference>
<dbReference type="SMART" id="SM00850">
    <property type="entry name" value="LytTR"/>
    <property type="match status" value="1"/>
</dbReference>
<keyword evidence="5" id="KW-1185">Reference proteome</keyword>
<dbReference type="Pfam" id="PF04397">
    <property type="entry name" value="LytTR"/>
    <property type="match status" value="1"/>
</dbReference>
<dbReference type="GO" id="GO:0000156">
    <property type="term" value="F:phosphorelay response regulator activity"/>
    <property type="evidence" value="ECO:0007669"/>
    <property type="project" value="InterPro"/>
</dbReference>
<sequence>MILNCIAIDDEPPALDLLCRFIQQTPFLILGASFSNGIESLRYINENNVAVIFLDIQMPDLSGIELARILKGRNTINTPAIIFTTAFDQFALEGFKVDAVDYLLKPFGYQEFLRAANKALKWAELNVNSLSIKPKDEDVIYLKVDSQKVKIPCQDIIYIEGLKDYAKIHLNTSEKSILTLITLKAMEDKLPKGRFMRIHNSFIVSLDKISSVTKTTVFLNKTMLPVSDKFKEEFSKFIDRWQ</sequence>
<gene>
    <name evidence="4" type="ORF">IDJ76_09955</name>
</gene>
<organism evidence="4 5">
    <name type="scientific">Mucilaginibacter glaciei</name>
    <dbReference type="NCBI Taxonomy" id="2772109"/>
    <lineage>
        <taxon>Bacteria</taxon>
        <taxon>Pseudomonadati</taxon>
        <taxon>Bacteroidota</taxon>
        <taxon>Sphingobacteriia</taxon>
        <taxon>Sphingobacteriales</taxon>
        <taxon>Sphingobacteriaceae</taxon>
        <taxon>Mucilaginibacter</taxon>
    </lineage>
</organism>
<reference evidence="4" key="1">
    <citation type="submission" date="2020-09" db="EMBL/GenBank/DDBJ databases">
        <title>Novel species of Mucilaginibacter isolated from a glacier on the Tibetan Plateau.</title>
        <authorList>
            <person name="Liu Q."/>
            <person name="Xin Y.-H."/>
        </authorList>
    </citation>
    <scope>NUCLEOTIDE SEQUENCE</scope>
    <source>
        <strain evidence="4">ZB1P21</strain>
    </source>
</reference>
<dbReference type="InterPro" id="IPR046947">
    <property type="entry name" value="LytR-like"/>
</dbReference>
<evidence type="ECO:0000259" key="3">
    <source>
        <dbReference type="PROSITE" id="PS50930"/>
    </source>
</evidence>
<name>A0A926NQZ5_9SPHI</name>
<dbReference type="PROSITE" id="PS50930">
    <property type="entry name" value="HTH_LYTTR"/>
    <property type="match status" value="1"/>
</dbReference>
<dbReference type="Proteomes" id="UP000619078">
    <property type="component" value="Unassembled WGS sequence"/>
</dbReference>
<proteinExistence type="predicted"/>
<evidence type="ECO:0000259" key="2">
    <source>
        <dbReference type="PROSITE" id="PS50110"/>
    </source>
</evidence>
<feature type="domain" description="Response regulatory" evidence="2">
    <location>
        <begin position="4"/>
        <end position="120"/>
    </location>
</feature>
<feature type="domain" description="HTH LytTR-type" evidence="3">
    <location>
        <begin position="140"/>
        <end position="240"/>
    </location>
</feature>
<accession>A0A926NQZ5</accession>
<keyword evidence="1" id="KW-0597">Phosphoprotein</keyword>
<dbReference type="Pfam" id="PF00072">
    <property type="entry name" value="Response_reg"/>
    <property type="match status" value="1"/>
</dbReference>
<feature type="modified residue" description="4-aspartylphosphate" evidence="1">
    <location>
        <position position="55"/>
    </location>
</feature>
<dbReference type="InterPro" id="IPR011006">
    <property type="entry name" value="CheY-like_superfamily"/>
</dbReference>
<evidence type="ECO:0000313" key="4">
    <source>
        <dbReference type="EMBL" id="MBD1393422.1"/>
    </source>
</evidence>
<dbReference type="PANTHER" id="PTHR37299">
    <property type="entry name" value="TRANSCRIPTIONAL REGULATOR-RELATED"/>
    <property type="match status" value="1"/>
</dbReference>
<dbReference type="Gene3D" id="2.40.50.1020">
    <property type="entry name" value="LytTr DNA-binding domain"/>
    <property type="match status" value="1"/>
</dbReference>
<evidence type="ECO:0000313" key="5">
    <source>
        <dbReference type="Proteomes" id="UP000619078"/>
    </source>
</evidence>
<dbReference type="InterPro" id="IPR001789">
    <property type="entry name" value="Sig_transdc_resp-reg_receiver"/>
</dbReference>
<dbReference type="InterPro" id="IPR007492">
    <property type="entry name" value="LytTR_DNA-bd_dom"/>
</dbReference>
<dbReference type="Gene3D" id="3.40.50.2300">
    <property type="match status" value="1"/>
</dbReference>
<dbReference type="EMBL" id="JACWMX010000003">
    <property type="protein sequence ID" value="MBD1393422.1"/>
    <property type="molecule type" value="Genomic_DNA"/>
</dbReference>
<comment type="caution">
    <text evidence="4">The sequence shown here is derived from an EMBL/GenBank/DDBJ whole genome shotgun (WGS) entry which is preliminary data.</text>
</comment>